<evidence type="ECO:0000256" key="2">
    <source>
        <dbReference type="ARBA" id="ARBA00022475"/>
    </source>
</evidence>
<keyword evidence="9" id="KW-1185">Reference proteome</keyword>
<evidence type="ECO:0000256" key="6">
    <source>
        <dbReference type="SAM" id="Phobius"/>
    </source>
</evidence>
<evidence type="ECO:0000256" key="3">
    <source>
        <dbReference type="ARBA" id="ARBA00022692"/>
    </source>
</evidence>
<evidence type="ECO:0000313" key="9">
    <source>
        <dbReference type="Proteomes" id="UP000295515"/>
    </source>
</evidence>
<evidence type="ECO:0000256" key="4">
    <source>
        <dbReference type="ARBA" id="ARBA00022989"/>
    </source>
</evidence>
<feature type="transmembrane region" description="Helical" evidence="6">
    <location>
        <begin position="488"/>
        <end position="511"/>
    </location>
</feature>
<accession>A0A4R3Z9V1</accession>
<dbReference type="PANTHER" id="PTHR30287">
    <property type="entry name" value="MEMBRANE COMPONENT OF PREDICTED ABC SUPERFAMILY METABOLITE UPTAKE TRANSPORTER"/>
    <property type="match status" value="1"/>
</dbReference>
<dbReference type="GO" id="GO:0005886">
    <property type="term" value="C:plasma membrane"/>
    <property type="evidence" value="ECO:0007669"/>
    <property type="project" value="UniProtKB-SubCell"/>
</dbReference>
<feature type="transmembrane region" description="Helical" evidence="6">
    <location>
        <begin position="156"/>
        <end position="174"/>
    </location>
</feature>
<protein>
    <submittedName>
        <fullName evidence="8">ABC-type lipoprotein release transport system permease subunit</fullName>
    </submittedName>
</protein>
<dbReference type="Pfam" id="PF02687">
    <property type="entry name" value="FtsX"/>
    <property type="match status" value="1"/>
</dbReference>
<evidence type="ECO:0000256" key="5">
    <source>
        <dbReference type="ARBA" id="ARBA00023136"/>
    </source>
</evidence>
<name>A0A4R3Z9V1_9FIRM</name>
<feature type="transmembrane region" description="Helical" evidence="6">
    <location>
        <begin position="101"/>
        <end position="122"/>
    </location>
</feature>
<evidence type="ECO:0000256" key="1">
    <source>
        <dbReference type="ARBA" id="ARBA00004651"/>
    </source>
</evidence>
<organism evidence="8 9">
    <name type="scientific">Longibaculum muris</name>
    <dbReference type="NCBI Taxonomy" id="1796628"/>
    <lineage>
        <taxon>Bacteria</taxon>
        <taxon>Bacillati</taxon>
        <taxon>Bacillota</taxon>
        <taxon>Erysipelotrichia</taxon>
        <taxon>Erysipelotrichales</taxon>
        <taxon>Coprobacillaceae</taxon>
        <taxon>Longibaculum</taxon>
    </lineage>
</organism>
<evidence type="ECO:0000313" key="8">
    <source>
        <dbReference type="EMBL" id="TCW02200.1"/>
    </source>
</evidence>
<sequence>MIIKGYFEDPFMGSSMIDMKSFLVNDHEFNELTKEIQETSDFNKMATSGAMIHIFQKSDHQLSFNDLSQEVNQKVTLGTVTEFVYSQEAIYGFMMILQNMLSGFLGAFVMVLLIVALIVLNYNISHALQLEREDMGILKTVGFTSRDLRLSQMMQYGVSVIGGMIAGLLISIVLTKYLSLAMVTSTGLLIPSHIPLGLCLISFFIIFLIIITFIILKTRQIAHIAPIQTIQTSQPQLSPLQMKITPIEKKRFIWHLSKRQLMAGERRYIGTFMIAILLAFFLSLVGKINTWIGPYGEGLMDAFSVANHDLGVQPMTNTNMDEIEELISSYARIEGTYELAMQNVLVNGVDYTANIITNPSRFHIIRGQTSKNDNEIVMTEYVASDLGVDIGDYVHIIHEQRNADYKIVGIYQCANEMGANIGMNVQGYERIGQTDSYIWCRHYILSEHSMNETIMQQLQQSYPLDIAVHTNSWSGLDGIVSTMNLLMVGMYGVVGIFILIVIILTGSKMLSFEQRNMAILKSIGLTSHQLRLFFTLRFTMVVMAGSITGTILSMIFADGIISSLVAMFGIGEFYSSLSFMNTILPIFMITLLFSVFAYLSSYKVKKVALTQLIKGD</sequence>
<keyword evidence="8" id="KW-0449">Lipoprotein</keyword>
<reference evidence="8 9" key="1">
    <citation type="submission" date="2019-03" db="EMBL/GenBank/DDBJ databases">
        <title>Genomic Encyclopedia of Type Strains, Phase IV (KMG-IV): sequencing the most valuable type-strain genomes for metagenomic binning, comparative biology and taxonomic classification.</title>
        <authorList>
            <person name="Goeker M."/>
        </authorList>
    </citation>
    <scope>NUCLEOTIDE SEQUENCE [LARGE SCALE GENOMIC DNA]</scope>
    <source>
        <strain evidence="8 9">DSM 29487</strain>
    </source>
</reference>
<dbReference type="EMBL" id="SMCQ01000002">
    <property type="protein sequence ID" value="TCW02200.1"/>
    <property type="molecule type" value="Genomic_DNA"/>
</dbReference>
<proteinExistence type="predicted"/>
<comment type="subcellular location">
    <subcellularLocation>
        <location evidence="1">Cell membrane</location>
        <topology evidence="1">Multi-pass membrane protein</topology>
    </subcellularLocation>
</comment>
<gene>
    <name evidence="8" type="ORF">EDD60_102165</name>
</gene>
<dbReference type="Proteomes" id="UP000295515">
    <property type="component" value="Unassembled WGS sequence"/>
</dbReference>
<keyword evidence="5 6" id="KW-0472">Membrane</keyword>
<comment type="caution">
    <text evidence="8">The sequence shown here is derived from an EMBL/GenBank/DDBJ whole genome shotgun (WGS) entry which is preliminary data.</text>
</comment>
<feature type="transmembrane region" description="Helical" evidence="6">
    <location>
        <begin position="194"/>
        <end position="216"/>
    </location>
</feature>
<keyword evidence="4 6" id="KW-1133">Transmembrane helix</keyword>
<dbReference type="InterPro" id="IPR038766">
    <property type="entry name" value="Membrane_comp_ABC_pdt"/>
</dbReference>
<feature type="domain" description="ABC3 transporter permease C-terminal" evidence="7">
    <location>
        <begin position="107"/>
        <end position="226"/>
    </location>
</feature>
<evidence type="ECO:0000259" key="7">
    <source>
        <dbReference type="Pfam" id="PF02687"/>
    </source>
</evidence>
<dbReference type="InterPro" id="IPR003838">
    <property type="entry name" value="ABC3_permease_C"/>
</dbReference>
<dbReference type="AlphaFoldDB" id="A0A4R3Z9V1"/>
<feature type="transmembrane region" description="Helical" evidence="6">
    <location>
        <begin position="532"/>
        <end position="557"/>
    </location>
</feature>
<feature type="transmembrane region" description="Helical" evidence="6">
    <location>
        <begin position="577"/>
        <end position="599"/>
    </location>
</feature>
<keyword evidence="3 6" id="KW-0812">Transmembrane</keyword>
<feature type="transmembrane region" description="Helical" evidence="6">
    <location>
        <begin position="268"/>
        <end position="286"/>
    </location>
</feature>
<keyword evidence="2" id="KW-1003">Cell membrane</keyword>
<dbReference type="PANTHER" id="PTHR30287:SF2">
    <property type="entry name" value="BLL1001 PROTEIN"/>
    <property type="match status" value="1"/>
</dbReference>